<keyword evidence="2" id="KW-1185">Reference proteome</keyword>
<reference evidence="1 2" key="1">
    <citation type="journal article" date="2013" name="Proc. Natl. Acad. Sci. U.S.A.">
        <title>Genome of an arbuscular mycorrhizal fungus provides insight into the oldest plant symbiosis.</title>
        <authorList>
            <person name="Tisserant E."/>
            <person name="Malbreil M."/>
            <person name="Kuo A."/>
            <person name="Kohler A."/>
            <person name="Symeonidi A."/>
            <person name="Balestrini R."/>
            <person name="Charron P."/>
            <person name="Duensing N."/>
            <person name="Frei Dit Frey N."/>
            <person name="Gianinazzi-Pearson V."/>
            <person name="Gilbert L.B."/>
            <person name="Handa Y."/>
            <person name="Herr J.R."/>
            <person name="Hijri M."/>
            <person name="Koul R."/>
            <person name="Kawaguchi M."/>
            <person name="Krajinski F."/>
            <person name="Lammers P.J."/>
            <person name="Masclaux F.G."/>
            <person name="Murat C."/>
            <person name="Morin E."/>
            <person name="Ndikumana S."/>
            <person name="Pagni M."/>
            <person name="Petitpierre D."/>
            <person name="Requena N."/>
            <person name="Rosikiewicz P."/>
            <person name="Riley R."/>
            <person name="Saito K."/>
            <person name="San Clemente H."/>
            <person name="Shapiro H."/>
            <person name="van Tuinen D."/>
            <person name="Becard G."/>
            <person name="Bonfante P."/>
            <person name="Paszkowski U."/>
            <person name="Shachar-Hill Y.Y."/>
            <person name="Tuskan G.A."/>
            <person name="Young P.W."/>
            <person name="Sanders I.R."/>
            <person name="Henrissat B."/>
            <person name="Rensing S.A."/>
            <person name="Grigoriev I.V."/>
            <person name="Corradi N."/>
            <person name="Roux C."/>
            <person name="Martin F."/>
        </authorList>
    </citation>
    <scope>NUCLEOTIDE SEQUENCE [LARGE SCALE GENOMIC DNA]</scope>
    <source>
        <strain evidence="1 2">DAOM 197198</strain>
    </source>
</reference>
<reference evidence="1 2" key="2">
    <citation type="journal article" date="2018" name="New Phytol.">
        <title>High intraspecific genome diversity in the model arbuscular mycorrhizal symbiont Rhizophagus irregularis.</title>
        <authorList>
            <person name="Chen E.C.H."/>
            <person name="Morin E."/>
            <person name="Beaudet D."/>
            <person name="Noel J."/>
            <person name="Yildirir G."/>
            <person name="Ndikumana S."/>
            <person name="Charron P."/>
            <person name="St-Onge C."/>
            <person name="Giorgi J."/>
            <person name="Kruger M."/>
            <person name="Marton T."/>
            <person name="Ropars J."/>
            <person name="Grigoriev I.V."/>
            <person name="Hainaut M."/>
            <person name="Henrissat B."/>
            <person name="Roux C."/>
            <person name="Martin F."/>
            <person name="Corradi N."/>
        </authorList>
    </citation>
    <scope>NUCLEOTIDE SEQUENCE [LARGE SCALE GENOMIC DNA]</scope>
    <source>
        <strain evidence="1 2">DAOM 197198</strain>
    </source>
</reference>
<protein>
    <submittedName>
        <fullName evidence="1">Uncharacterized protein</fullName>
    </submittedName>
</protein>
<evidence type="ECO:0000313" key="2">
    <source>
        <dbReference type="Proteomes" id="UP000018888"/>
    </source>
</evidence>
<dbReference type="Proteomes" id="UP000018888">
    <property type="component" value="Unassembled WGS sequence"/>
</dbReference>
<gene>
    <name evidence="1" type="ORF">GLOIN_2v1512339</name>
</gene>
<comment type="caution">
    <text evidence="1">The sequence shown here is derived from an EMBL/GenBank/DDBJ whole genome shotgun (WGS) entry which is preliminary data.</text>
</comment>
<dbReference type="AlphaFoldDB" id="A0A2P4QSX6"/>
<proteinExistence type="predicted"/>
<dbReference type="EMBL" id="AUPC02000015">
    <property type="protein sequence ID" value="POG80743.1"/>
    <property type="molecule type" value="Genomic_DNA"/>
</dbReference>
<sequence length="75" mass="9175">MKYISENDGGDHIKFMKEFLTYCYNAEIYKEINEMKRYLCKTLKESRYLQKEFVNRVENIDSTNELIKNFEDIVF</sequence>
<accession>A0A2P4QSX6</accession>
<name>A0A2P4QSX6_RHIID</name>
<evidence type="ECO:0000313" key="1">
    <source>
        <dbReference type="EMBL" id="POG80743.1"/>
    </source>
</evidence>
<organism evidence="1 2">
    <name type="scientific">Rhizophagus irregularis (strain DAOM 181602 / DAOM 197198 / MUCL 43194)</name>
    <name type="common">Arbuscular mycorrhizal fungus</name>
    <name type="synonym">Glomus intraradices</name>
    <dbReference type="NCBI Taxonomy" id="747089"/>
    <lineage>
        <taxon>Eukaryota</taxon>
        <taxon>Fungi</taxon>
        <taxon>Fungi incertae sedis</taxon>
        <taxon>Mucoromycota</taxon>
        <taxon>Glomeromycotina</taxon>
        <taxon>Glomeromycetes</taxon>
        <taxon>Glomerales</taxon>
        <taxon>Glomeraceae</taxon>
        <taxon>Rhizophagus</taxon>
    </lineage>
</organism>
<feature type="non-terminal residue" evidence="1">
    <location>
        <position position="75"/>
    </location>
</feature>